<dbReference type="InterPro" id="IPR004338">
    <property type="entry name" value="NqrB/RnfD"/>
</dbReference>
<evidence type="ECO:0000313" key="12">
    <source>
        <dbReference type="Proteomes" id="UP000234857"/>
    </source>
</evidence>
<name>A0A2N5ZHT7_MUIH1</name>
<keyword evidence="6 10" id="KW-1278">Translocase</keyword>
<evidence type="ECO:0000256" key="7">
    <source>
        <dbReference type="ARBA" id="ARBA00022982"/>
    </source>
</evidence>
<dbReference type="Proteomes" id="UP000234857">
    <property type="component" value="Unassembled WGS sequence"/>
</dbReference>
<feature type="transmembrane region" description="Helical" evidence="10">
    <location>
        <begin position="231"/>
        <end position="252"/>
    </location>
</feature>
<feature type="transmembrane region" description="Helical" evidence="10">
    <location>
        <begin position="27"/>
        <end position="59"/>
    </location>
</feature>
<feature type="transmembrane region" description="Helical" evidence="10">
    <location>
        <begin position="71"/>
        <end position="88"/>
    </location>
</feature>
<dbReference type="HAMAP" id="MF_00462">
    <property type="entry name" value="RsxD_RnfD"/>
    <property type="match status" value="1"/>
</dbReference>
<dbReference type="EMBL" id="PKTG01000069">
    <property type="protein sequence ID" value="PLX18194.1"/>
    <property type="molecule type" value="Genomic_DNA"/>
</dbReference>
<comment type="cofactor">
    <cofactor evidence="10">
        <name>FMN</name>
        <dbReference type="ChEBI" id="CHEBI:58210"/>
    </cofactor>
</comment>
<comment type="subcellular location">
    <subcellularLocation>
        <location evidence="10">Cell membrane</location>
        <topology evidence="10">Multi-pass membrane protein</topology>
    </subcellularLocation>
</comment>
<feature type="transmembrane region" description="Helical" evidence="10">
    <location>
        <begin position="258"/>
        <end position="276"/>
    </location>
</feature>
<sequence length="340" mass="37046">MENKKLLVTPAPHARTSETVTSVMMDVVVALIPAILASVYFFGIKALVVIVTCIVFSVASEYVCQRLMKRPITISDYSAVVTGILLAFCLPPTIPWYLAAVGAIFAIVIGKMVFGGLGYNLFNPALVGRAFLLASWPVYMTSWSGPEKFLEDKWMSLSDATTKASALSVFKETLMAVKKGAPIDSLKEVYNNFSLSDLFLGNVPGSLGETSVLFLLLGAFYLWFYKKHITWHIPVTYIGTVGLLAWLFGGPAFMQGNVLFHVTAGGLILGAFFMATDMVTSPITKKGRIIFGIGAGIIVFVIRIFGGYPEGVCYSILLMNAATPLIDRYTKPRRFGEVKA</sequence>
<dbReference type="NCBIfam" id="TIGR01946">
    <property type="entry name" value="rnfD"/>
    <property type="match status" value="1"/>
</dbReference>
<dbReference type="AlphaFoldDB" id="A0A2N5ZHT7"/>
<comment type="subunit">
    <text evidence="10">The complex is composed of six subunits: RnfA, RnfB, RnfC, RnfD, RnfE and RnfG.</text>
</comment>
<feature type="transmembrane region" description="Helical" evidence="10">
    <location>
        <begin position="94"/>
        <end position="114"/>
    </location>
</feature>
<keyword evidence="4 10" id="KW-0288">FMN</keyword>
<evidence type="ECO:0000313" key="11">
    <source>
        <dbReference type="EMBL" id="PLX18194.1"/>
    </source>
</evidence>
<keyword evidence="2 10" id="KW-0597">Phosphoprotein</keyword>
<reference evidence="11 12" key="1">
    <citation type="submission" date="2017-11" db="EMBL/GenBank/DDBJ databases">
        <title>Genome-resolved metagenomics identifies genetic mobility, metabolic interactions, and unexpected diversity in perchlorate-reducing communities.</title>
        <authorList>
            <person name="Barnum T.P."/>
            <person name="Figueroa I.A."/>
            <person name="Carlstrom C.I."/>
            <person name="Lucas L.N."/>
            <person name="Engelbrektson A.L."/>
            <person name="Coates J.D."/>
        </authorList>
    </citation>
    <scope>NUCLEOTIDE SEQUENCE [LARGE SCALE GENOMIC DNA]</scope>
    <source>
        <strain evidence="11">BM706</strain>
    </source>
</reference>
<evidence type="ECO:0000256" key="6">
    <source>
        <dbReference type="ARBA" id="ARBA00022967"/>
    </source>
</evidence>
<evidence type="ECO:0000256" key="2">
    <source>
        <dbReference type="ARBA" id="ARBA00022553"/>
    </source>
</evidence>
<feature type="transmembrane region" description="Helical" evidence="10">
    <location>
        <begin position="288"/>
        <end position="306"/>
    </location>
</feature>
<evidence type="ECO:0000256" key="5">
    <source>
        <dbReference type="ARBA" id="ARBA00022692"/>
    </source>
</evidence>
<gene>
    <name evidence="10" type="primary">rnfD</name>
    <name evidence="11" type="ORF">C0601_05395</name>
</gene>
<dbReference type="PANTHER" id="PTHR30578">
    <property type="entry name" value="ELECTRON TRANSPORT COMPLEX PROTEIN RNFD"/>
    <property type="match status" value="1"/>
</dbReference>
<dbReference type="GO" id="GO:0005886">
    <property type="term" value="C:plasma membrane"/>
    <property type="evidence" value="ECO:0007669"/>
    <property type="project" value="UniProtKB-SubCell"/>
</dbReference>
<evidence type="ECO:0000256" key="1">
    <source>
        <dbReference type="ARBA" id="ARBA00022448"/>
    </source>
</evidence>
<keyword evidence="1 10" id="KW-0813">Transport</keyword>
<keyword evidence="9 10" id="KW-0472">Membrane</keyword>
<dbReference type="GO" id="GO:0022900">
    <property type="term" value="P:electron transport chain"/>
    <property type="evidence" value="ECO:0007669"/>
    <property type="project" value="UniProtKB-UniRule"/>
</dbReference>
<organism evidence="11 12">
    <name type="scientific">Muiribacterium halophilum</name>
    <dbReference type="NCBI Taxonomy" id="2053465"/>
    <lineage>
        <taxon>Bacteria</taxon>
        <taxon>Candidatus Muiribacteriota</taxon>
        <taxon>Candidatus Muiribacteriia</taxon>
        <taxon>Candidatus Muiribacteriales</taxon>
        <taxon>Candidatus Muiribacteriaceae</taxon>
        <taxon>Candidatus Muiribacterium</taxon>
    </lineage>
</organism>
<feature type="modified residue" description="FMN phosphoryl threonine" evidence="10">
    <location>
        <position position="173"/>
    </location>
</feature>
<comment type="function">
    <text evidence="10">Part of a membrane-bound complex that couples electron transfer with translocation of ions across the membrane.</text>
</comment>
<evidence type="ECO:0000256" key="3">
    <source>
        <dbReference type="ARBA" id="ARBA00022630"/>
    </source>
</evidence>
<keyword evidence="5 10" id="KW-0812">Transmembrane</keyword>
<dbReference type="PANTHER" id="PTHR30578:SF0">
    <property type="entry name" value="ION-TRANSLOCATING OXIDOREDUCTASE COMPLEX SUBUNIT D"/>
    <property type="match status" value="1"/>
</dbReference>
<accession>A0A2N5ZHT7</accession>
<dbReference type="InterPro" id="IPR011303">
    <property type="entry name" value="RnfD_bac"/>
</dbReference>
<comment type="caution">
    <text evidence="11">The sequence shown here is derived from an EMBL/GenBank/DDBJ whole genome shotgun (WGS) entry which is preliminary data.</text>
</comment>
<feature type="transmembrane region" description="Helical" evidence="10">
    <location>
        <begin position="203"/>
        <end position="224"/>
    </location>
</feature>
<dbReference type="Pfam" id="PF03116">
    <property type="entry name" value="NQR2_RnfD_RnfE"/>
    <property type="match status" value="1"/>
</dbReference>
<dbReference type="EC" id="7.-.-.-" evidence="10"/>
<evidence type="ECO:0000256" key="9">
    <source>
        <dbReference type="ARBA" id="ARBA00023136"/>
    </source>
</evidence>
<keyword evidence="10" id="KW-1003">Cell membrane</keyword>
<evidence type="ECO:0000256" key="10">
    <source>
        <dbReference type="HAMAP-Rule" id="MF_00462"/>
    </source>
</evidence>
<keyword evidence="8 10" id="KW-1133">Transmembrane helix</keyword>
<evidence type="ECO:0000256" key="8">
    <source>
        <dbReference type="ARBA" id="ARBA00022989"/>
    </source>
</evidence>
<comment type="similarity">
    <text evidence="10">Belongs to the NqrB/RnfD family.</text>
</comment>
<protein>
    <recommendedName>
        <fullName evidence="10">Ion-translocating oxidoreductase complex subunit D</fullName>
        <ecNumber evidence="10">7.-.-.-</ecNumber>
    </recommendedName>
    <alternativeName>
        <fullName evidence="10">Rnf electron transport complex subunit D</fullName>
    </alternativeName>
</protein>
<evidence type="ECO:0000256" key="4">
    <source>
        <dbReference type="ARBA" id="ARBA00022643"/>
    </source>
</evidence>
<keyword evidence="3 10" id="KW-0285">Flavoprotein</keyword>
<feature type="transmembrane region" description="Helical" evidence="10">
    <location>
        <begin position="121"/>
        <end position="139"/>
    </location>
</feature>
<dbReference type="GO" id="GO:0055085">
    <property type="term" value="P:transmembrane transport"/>
    <property type="evidence" value="ECO:0007669"/>
    <property type="project" value="InterPro"/>
</dbReference>
<proteinExistence type="inferred from homology"/>
<keyword evidence="7 10" id="KW-0249">Electron transport</keyword>
<keyword evidence="11" id="KW-0830">Ubiquinone</keyword>